<evidence type="ECO:0000313" key="1">
    <source>
        <dbReference type="EMBL" id="CAG8819920.1"/>
    </source>
</evidence>
<organism evidence="1 2">
    <name type="scientific">Dentiscutata erythropus</name>
    <dbReference type="NCBI Taxonomy" id="1348616"/>
    <lineage>
        <taxon>Eukaryota</taxon>
        <taxon>Fungi</taxon>
        <taxon>Fungi incertae sedis</taxon>
        <taxon>Mucoromycota</taxon>
        <taxon>Glomeromycotina</taxon>
        <taxon>Glomeromycetes</taxon>
        <taxon>Diversisporales</taxon>
        <taxon>Gigasporaceae</taxon>
        <taxon>Dentiscutata</taxon>
    </lineage>
</organism>
<feature type="non-terminal residue" evidence="1">
    <location>
        <position position="64"/>
    </location>
</feature>
<name>A0A9N9KBK2_9GLOM</name>
<gene>
    <name evidence="1" type="ORF">DERYTH_LOCUS26861</name>
</gene>
<feature type="non-terminal residue" evidence="1">
    <location>
        <position position="1"/>
    </location>
</feature>
<protein>
    <submittedName>
        <fullName evidence="1">27117_t:CDS:1</fullName>
    </submittedName>
</protein>
<proteinExistence type="predicted"/>
<sequence length="64" mass="7550">NNQTKQNPKQLKVTIVDDNVNKTKILDNYNNKIETRDNYIDEIKIVDKIKNNKSLVFDFNLVVK</sequence>
<dbReference type="Proteomes" id="UP000789405">
    <property type="component" value="Unassembled WGS sequence"/>
</dbReference>
<dbReference type="AlphaFoldDB" id="A0A9N9KBK2"/>
<comment type="caution">
    <text evidence="1">The sequence shown here is derived from an EMBL/GenBank/DDBJ whole genome shotgun (WGS) entry which is preliminary data.</text>
</comment>
<dbReference type="EMBL" id="CAJVPY010058599">
    <property type="protein sequence ID" value="CAG8819920.1"/>
    <property type="molecule type" value="Genomic_DNA"/>
</dbReference>
<keyword evidence="2" id="KW-1185">Reference proteome</keyword>
<accession>A0A9N9KBK2</accession>
<reference evidence="1" key="1">
    <citation type="submission" date="2021-06" db="EMBL/GenBank/DDBJ databases">
        <authorList>
            <person name="Kallberg Y."/>
            <person name="Tangrot J."/>
            <person name="Rosling A."/>
        </authorList>
    </citation>
    <scope>NUCLEOTIDE SEQUENCE</scope>
    <source>
        <strain evidence="1">MA453B</strain>
    </source>
</reference>
<evidence type="ECO:0000313" key="2">
    <source>
        <dbReference type="Proteomes" id="UP000789405"/>
    </source>
</evidence>